<accession>A0AAV0IEL4</accession>
<dbReference type="AlphaFoldDB" id="A0AAV0IEL4"/>
<evidence type="ECO:0008006" key="4">
    <source>
        <dbReference type="Google" id="ProtNLM"/>
    </source>
</evidence>
<reference evidence="2" key="1">
    <citation type="submission" date="2022-08" db="EMBL/GenBank/DDBJ databases">
        <authorList>
            <person name="Gutierrez-Valencia J."/>
        </authorList>
    </citation>
    <scope>NUCLEOTIDE SEQUENCE</scope>
</reference>
<dbReference type="Proteomes" id="UP001154282">
    <property type="component" value="Unassembled WGS sequence"/>
</dbReference>
<protein>
    <recommendedName>
        <fullName evidence="4">Transmembrane protein</fullName>
    </recommendedName>
</protein>
<keyword evidence="1" id="KW-0732">Signal</keyword>
<name>A0AAV0IEL4_9ROSI</name>
<organism evidence="2 3">
    <name type="scientific">Linum tenue</name>
    <dbReference type="NCBI Taxonomy" id="586396"/>
    <lineage>
        <taxon>Eukaryota</taxon>
        <taxon>Viridiplantae</taxon>
        <taxon>Streptophyta</taxon>
        <taxon>Embryophyta</taxon>
        <taxon>Tracheophyta</taxon>
        <taxon>Spermatophyta</taxon>
        <taxon>Magnoliopsida</taxon>
        <taxon>eudicotyledons</taxon>
        <taxon>Gunneridae</taxon>
        <taxon>Pentapetalae</taxon>
        <taxon>rosids</taxon>
        <taxon>fabids</taxon>
        <taxon>Malpighiales</taxon>
        <taxon>Linaceae</taxon>
        <taxon>Linum</taxon>
    </lineage>
</organism>
<gene>
    <name evidence="2" type="ORF">LITE_LOCUS8954</name>
</gene>
<feature type="chain" id="PRO_5043561170" description="Transmembrane protein" evidence="1">
    <location>
        <begin position="34"/>
        <end position="88"/>
    </location>
</feature>
<evidence type="ECO:0000313" key="3">
    <source>
        <dbReference type="Proteomes" id="UP001154282"/>
    </source>
</evidence>
<dbReference type="EMBL" id="CAMGYJ010000003">
    <property type="protein sequence ID" value="CAI0396031.1"/>
    <property type="molecule type" value="Genomic_DNA"/>
</dbReference>
<proteinExistence type="predicted"/>
<evidence type="ECO:0000313" key="2">
    <source>
        <dbReference type="EMBL" id="CAI0396031.1"/>
    </source>
</evidence>
<evidence type="ECO:0000256" key="1">
    <source>
        <dbReference type="SAM" id="SignalP"/>
    </source>
</evidence>
<comment type="caution">
    <text evidence="2">The sequence shown here is derived from an EMBL/GenBank/DDBJ whole genome shotgun (WGS) entry which is preliminary data.</text>
</comment>
<feature type="signal peptide" evidence="1">
    <location>
        <begin position="1"/>
        <end position="33"/>
    </location>
</feature>
<sequence length="88" mass="9713">MAICKRNHPNNDVSKSMFIITIIILLLSSQVLSTKSPHNATPPSPGYLLHKQPAYGGRKAIGERMMKIDIVDDYPPARVKPPMPTPCC</sequence>
<keyword evidence="3" id="KW-1185">Reference proteome</keyword>